<keyword evidence="4" id="KW-0862">Zinc</keyword>
<keyword evidence="8" id="KW-0539">Nucleus</keyword>
<reference evidence="12 13" key="1">
    <citation type="journal article" date="2021" name="Elife">
        <title>Chloroplast acquisition without the gene transfer in kleptoplastic sea slugs, Plakobranchus ocellatus.</title>
        <authorList>
            <person name="Maeda T."/>
            <person name="Takahashi S."/>
            <person name="Yoshida T."/>
            <person name="Shimamura S."/>
            <person name="Takaki Y."/>
            <person name="Nagai Y."/>
            <person name="Toyoda A."/>
            <person name="Suzuki Y."/>
            <person name="Arimoto A."/>
            <person name="Ishii H."/>
            <person name="Satoh N."/>
            <person name="Nishiyama T."/>
            <person name="Hasebe M."/>
            <person name="Maruyama T."/>
            <person name="Minagawa J."/>
            <person name="Obokata J."/>
            <person name="Shigenobu S."/>
        </authorList>
    </citation>
    <scope>NUCLEOTIDE SEQUENCE [LARGE SCALE GENOMIC DNA]</scope>
</reference>
<keyword evidence="6" id="KW-0238">DNA-binding</keyword>
<dbReference type="Pfam" id="PF02892">
    <property type="entry name" value="zf-BED"/>
    <property type="match status" value="1"/>
</dbReference>
<evidence type="ECO:0000256" key="2">
    <source>
        <dbReference type="ARBA" id="ARBA00022723"/>
    </source>
</evidence>
<dbReference type="Pfam" id="PF05699">
    <property type="entry name" value="Dimer_Tnp_hAT"/>
    <property type="match status" value="1"/>
</dbReference>
<evidence type="ECO:0000256" key="9">
    <source>
        <dbReference type="SAM" id="MobiDB-lite"/>
    </source>
</evidence>
<protein>
    <submittedName>
        <fullName evidence="12">Zinc finger bed domain-containing protein 4</fullName>
    </submittedName>
</protein>
<evidence type="ECO:0000256" key="7">
    <source>
        <dbReference type="ARBA" id="ARBA00023163"/>
    </source>
</evidence>
<dbReference type="InterPro" id="IPR008906">
    <property type="entry name" value="HATC_C_dom"/>
</dbReference>
<sequence>MLPCNRKNASSIWSMMTKSGPGLAKCNLCGQEFKCSKGTSNLLRHVKANHGTDSSVRKMEESSGTGSMPTKSEQVEGPQPPKTMGLQPTISATLTNIAKYRPEAYKKKALDKRLLCTIYRDMQPFTIVDDAGFQEFCKEMDPRYELPSRRQLKRSLSTVYEEEKSALVDILSRVDSLAITTDSWTSVNMESFLTITAHYLEPLPSWQLHNVVLATRLLDKDQLGSSAEGMSNLIGDVLQEFKIQDKLVAATTDNASAMVSLVKNFLKVLHVRCFAHTLNLIVKDSIKASAELNHLVDAVKKVVNFFHKSAKATVKLKSTIDDLGLPQLKLCQDVETKWNATLKMLRCYCELHRPVTGALMALGKSELIISDQKVEEMRHACECLEPFKEATEMTSTEKSTSLSKILVVVRQLQLYLTTEARKCQLTSILIKSLSERFPSPEENISGAASTLLDPRFKRVPFSDNAARLRHEEKIINMMRPLFVADDKQEQSHAVEIGTAPPAKKQKSFMQSFVERVKKIDDAMPESANGPRAEFQRYMSMKYPDMTEDPLQWWQEHAPLFPHLSTVARKYIFIPATSVPSERLFSKAGELVSKKRNCLKHSTVDMILFLNKLQK</sequence>
<proteinExistence type="predicted"/>
<accession>A0AAV3YXC2</accession>
<dbReference type="InterPro" id="IPR003656">
    <property type="entry name" value="Znf_BED"/>
</dbReference>
<dbReference type="InterPro" id="IPR036236">
    <property type="entry name" value="Znf_C2H2_sf"/>
</dbReference>
<feature type="region of interest" description="Disordered" evidence="9">
    <location>
        <begin position="46"/>
        <end position="88"/>
    </location>
</feature>
<gene>
    <name evidence="12" type="ORF">PoB_001339300</name>
</gene>
<dbReference type="SUPFAM" id="SSF53098">
    <property type="entry name" value="Ribonuclease H-like"/>
    <property type="match status" value="1"/>
</dbReference>
<dbReference type="EMBL" id="BLXT01001617">
    <property type="protein sequence ID" value="GFN86887.1"/>
    <property type="molecule type" value="Genomic_DNA"/>
</dbReference>
<evidence type="ECO:0000256" key="3">
    <source>
        <dbReference type="ARBA" id="ARBA00022771"/>
    </source>
</evidence>
<dbReference type="GO" id="GO:0009791">
    <property type="term" value="P:post-embryonic development"/>
    <property type="evidence" value="ECO:0007669"/>
    <property type="project" value="UniProtKB-ARBA"/>
</dbReference>
<name>A0AAV3YXC2_9GAST</name>
<keyword evidence="7" id="KW-0804">Transcription</keyword>
<evidence type="ECO:0000256" key="5">
    <source>
        <dbReference type="ARBA" id="ARBA00023015"/>
    </source>
</evidence>
<dbReference type="SUPFAM" id="SSF57667">
    <property type="entry name" value="beta-beta-alpha zinc fingers"/>
    <property type="match status" value="1"/>
</dbReference>
<dbReference type="GO" id="GO:0046983">
    <property type="term" value="F:protein dimerization activity"/>
    <property type="evidence" value="ECO:0007669"/>
    <property type="project" value="InterPro"/>
</dbReference>
<dbReference type="SUPFAM" id="SSF140996">
    <property type="entry name" value="Hermes dimerisation domain"/>
    <property type="match status" value="1"/>
</dbReference>
<evidence type="ECO:0000313" key="13">
    <source>
        <dbReference type="Proteomes" id="UP000735302"/>
    </source>
</evidence>
<evidence type="ECO:0000256" key="6">
    <source>
        <dbReference type="ARBA" id="ARBA00023125"/>
    </source>
</evidence>
<keyword evidence="13" id="KW-1185">Reference proteome</keyword>
<evidence type="ECO:0000259" key="10">
    <source>
        <dbReference type="Pfam" id="PF02892"/>
    </source>
</evidence>
<dbReference type="PANTHER" id="PTHR46481:SF10">
    <property type="entry name" value="ZINC FINGER BED DOMAIN-CONTAINING PROTEIN 39"/>
    <property type="match status" value="1"/>
</dbReference>
<feature type="compositionally biased region" description="Polar residues" evidence="9">
    <location>
        <begin position="62"/>
        <end position="72"/>
    </location>
</feature>
<dbReference type="Proteomes" id="UP000735302">
    <property type="component" value="Unassembled WGS sequence"/>
</dbReference>
<evidence type="ECO:0000256" key="8">
    <source>
        <dbReference type="ARBA" id="ARBA00023242"/>
    </source>
</evidence>
<comment type="caution">
    <text evidence="12">The sequence shown here is derived from an EMBL/GenBank/DDBJ whole genome shotgun (WGS) entry which is preliminary data.</text>
</comment>
<keyword evidence="2" id="KW-0479">Metal-binding</keyword>
<dbReference type="SMART" id="SM00614">
    <property type="entry name" value="ZnF_BED"/>
    <property type="match status" value="1"/>
</dbReference>
<evidence type="ECO:0000259" key="11">
    <source>
        <dbReference type="Pfam" id="PF05699"/>
    </source>
</evidence>
<dbReference type="GO" id="GO:0003677">
    <property type="term" value="F:DNA binding"/>
    <property type="evidence" value="ECO:0007669"/>
    <property type="project" value="UniProtKB-KW"/>
</dbReference>
<feature type="domain" description="BED-type" evidence="10">
    <location>
        <begin position="22"/>
        <end position="50"/>
    </location>
</feature>
<keyword evidence="5" id="KW-0805">Transcription regulation</keyword>
<keyword evidence="3" id="KW-0863">Zinc-finger</keyword>
<evidence type="ECO:0000313" key="12">
    <source>
        <dbReference type="EMBL" id="GFN86887.1"/>
    </source>
</evidence>
<dbReference type="AlphaFoldDB" id="A0AAV3YXC2"/>
<dbReference type="GO" id="GO:0008270">
    <property type="term" value="F:zinc ion binding"/>
    <property type="evidence" value="ECO:0007669"/>
    <property type="project" value="UniProtKB-KW"/>
</dbReference>
<evidence type="ECO:0000256" key="4">
    <source>
        <dbReference type="ARBA" id="ARBA00022833"/>
    </source>
</evidence>
<dbReference type="GO" id="GO:0005634">
    <property type="term" value="C:nucleus"/>
    <property type="evidence" value="ECO:0007669"/>
    <property type="project" value="UniProtKB-SubCell"/>
</dbReference>
<feature type="domain" description="HAT C-terminal dimerisation" evidence="11">
    <location>
        <begin position="534"/>
        <end position="611"/>
    </location>
</feature>
<dbReference type="InterPro" id="IPR012337">
    <property type="entry name" value="RNaseH-like_sf"/>
</dbReference>
<comment type="subcellular location">
    <subcellularLocation>
        <location evidence="1">Nucleus</location>
    </subcellularLocation>
</comment>
<organism evidence="12 13">
    <name type="scientific">Plakobranchus ocellatus</name>
    <dbReference type="NCBI Taxonomy" id="259542"/>
    <lineage>
        <taxon>Eukaryota</taxon>
        <taxon>Metazoa</taxon>
        <taxon>Spiralia</taxon>
        <taxon>Lophotrochozoa</taxon>
        <taxon>Mollusca</taxon>
        <taxon>Gastropoda</taxon>
        <taxon>Heterobranchia</taxon>
        <taxon>Euthyneura</taxon>
        <taxon>Panpulmonata</taxon>
        <taxon>Sacoglossa</taxon>
        <taxon>Placobranchoidea</taxon>
        <taxon>Plakobranchidae</taxon>
        <taxon>Plakobranchus</taxon>
    </lineage>
</organism>
<dbReference type="InterPro" id="IPR052035">
    <property type="entry name" value="ZnF_BED_domain_contain"/>
</dbReference>
<evidence type="ECO:0000256" key="1">
    <source>
        <dbReference type="ARBA" id="ARBA00004123"/>
    </source>
</evidence>
<dbReference type="PANTHER" id="PTHR46481">
    <property type="entry name" value="ZINC FINGER BED DOMAIN-CONTAINING PROTEIN 4"/>
    <property type="match status" value="1"/>
</dbReference>